<evidence type="ECO:0000256" key="3">
    <source>
        <dbReference type="ARBA" id="ARBA00022786"/>
    </source>
</evidence>
<dbReference type="Gene3D" id="1.20.120.1750">
    <property type="match status" value="1"/>
</dbReference>
<feature type="domain" description="IBR" evidence="5">
    <location>
        <begin position="71"/>
        <end position="117"/>
    </location>
</feature>
<evidence type="ECO:0000256" key="2">
    <source>
        <dbReference type="ARBA" id="ARBA00022771"/>
    </source>
</evidence>
<reference evidence="6 7" key="1">
    <citation type="submission" date="2024-09" db="EMBL/GenBank/DDBJ databases">
        <title>Itraconazole resistance in Madurella fahalii resulting from another homologue of gene encoding cytochrome P450 14-alpha sterol demethylase (CYP51).</title>
        <authorList>
            <person name="Yoshioka I."/>
            <person name="Fahal A.H."/>
            <person name="Kaneko S."/>
            <person name="Yaguchi T."/>
        </authorList>
    </citation>
    <scope>NUCLEOTIDE SEQUENCE [LARGE SCALE GENOMIC DNA]</scope>
    <source>
        <strain evidence="6 7">IFM 68171</strain>
    </source>
</reference>
<dbReference type="InterPro" id="IPR002867">
    <property type="entry name" value="IBR_dom"/>
</dbReference>
<dbReference type="SUPFAM" id="SSF57850">
    <property type="entry name" value="RING/U-box"/>
    <property type="match status" value="1"/>
</dbReference>
<protein>
    <recommendedName>
        <fullName evidence="5">IBR domain-containing protein</fullName>
    </recommendedName>
</protein>
<evidence type="ECO:0000313" key="7">
    <source>
        <dbReference type="Proteomes" id="UP001628179"/>
    </source>
</evidence>
<evidence type="ECO:0000259" key="5">
    <source>
        <dbReference type="Pfam" id="PF01485"/>
    </source>
</evidence>
<keyword evidence="2" id="KW-0863">Zinc-finger</keyword>
<dbReference type="RefSeq" id="XP_070912623.1">
    <property type="nucleotide sequence ID" value="XM_071056522.1"/>
</dbReference>
<accession>A0ABQ0G012</accession>
<evidence type="ECO:0000313" key="6">
    <source>
        <dbReference type="EMBL" id="GAB1310890.1"/>
    </source>
</evidence>
<dbReference type="EMBL" id="BAAFSV010000001">
    <property type="protein sequence ID" value="GAB1310890.1"/>
    <property type="molecule type" value="Genomic_DNA"/>
</dbReference>
<keyword evidence="4" id="KW-0862">Zinc</keyword>
<gene>
    <name evidence="6" type="ORF">MFIFM68171_01100</name>
</gene>
<dbReference type="Pfam" id="PF01485">
    <property type="entry name" value="IBR"/>
    <property type="match status" value="1"/>
</dbReference>
<dbReference type="Proteomes" id="UP001628179">
    <property type="component" value="Unassembled WGS sequence"/>
</dbReference>
<evidence type="ECO:0000256" key="1">
    <source>
        <dbReference type="ARBA" id="ARBA00022723"/>
    </source>
</evidence>
<keyword evidence="7" id="KW-1185">Reference proteome</keyword>
<sequence>MENNMNQEHQCVVCGDSFLLLAGGGVVGVCHNGHDWCRDCLAAAVEVAEEAARRLREVRGTQGYQVDRSVIRVAMNSRNPLYQFCQRCHRLVATFGGCNHMSCVCGHHFCIICGERWPEDGGGAGQAPLPLCHPFYGAEEEHELRVPAAIQERLDAEARIPPPAFSYDTTEAIVCHHNASRMLCLRLRRDLDRAERGRSRCDVCGRVFRGFLLQCQDCSTLLCLDCRDAIWDERLWPFDTGSLRFPPWMRPGEWR</sequence>
<comment type="caution">
    <text evidence="6">The sequence shown here is derived from an EMBL/GenBank/DDBJ whole genome shotgun (WGS) entry which is preliminary data.</text>
</comment>
<evidence type="ECO:0000256" key="4">
    <source>
        <dbReference type="ARBA" id="ARBA00022833"/>
    </source>
</evidence>
<name>A0ABQ0G012_9PEZI</name>
<keyword evidence="1" id="KW-0479">Metal-binding</keyword>
<keyword evidence="3" id="KW-0833">Ubl conjugation pathway</keyword>
<dbReference type="GeneID" id="98171845"/>
<organism evidence="6 7">
    <name type="scientific">Madurella fahalii</name>
    <dbReference type="NCBI Taxonomy" id="1157608"/>
    <lineage>
        <taxon>Eukaryota</taxon>
        <taxon>Fungi</taxon>
        <taxon>Dikarya</taxon>
        <taxon>Ascomycota</taxon>
        <taxon>Pezizomycotina</taxon>
        <taxon>Sordariomycetes</taxon>
        <taxon>Sordariomycetidae</taxon>
        <taxon>Sordariales</taxon>
        <taxon>Sordariales incertae sedis</taxon>
        <taxon>Madurella</taxon>
    </lineage>
</organism>
<proteinExistence type="predicted"/>